<evidence type="ECO:0000256" key="1">
    <source>
        <dbReference type="SAM" id="SignalP"/>
    </source>
</evidence>
<evidence type="ECO:0000259" key="2">
    <source>
        <dbReference type="Pfam" id="PF07589"/>
    </source>
</evidence>
<keyword evidence="4" id="KW-1185">Reference proteome</keyword>
<proteinExistence type="predicted"/>
<dbReference type="Pfam" id="PF07589">
    <property type="entry name" value="PEP-CTERM"/>
    <property type="match status" value="1"/>
</dbReference>
<feature type="chain" id="PRO_5045558035" description="Ice-binding protein C-terminal domain-containing protein" evidence="1">
    <location>
        <begin position="26"/>
        <end position="237"/>
    </location>
</feature>
<reference evidence="3" key="2">
    <citation type="journal article" date="2020" name="Microorganisms">
        <title>Osmotic Adaptation and Compatible Solute Biosynthesis of Phototrophic Bacteria as Revealed from Genome Analyses.</title>
        <authorList>
            <person name="Imhoff J.F."/>
            <person name="Rahn T."/>
            <person name="Kunzel S."/>
            <person name="Keller A."/>
            <person name="Neulinger S.C."/>
        </authorList>
    </citation>
    <scope>NUCLEOTIDE SEQUENCE</scope>
    <source>
        <strain evidence="3">IM 151</strain>
    </source>
</reference>
<comment type="caution">
    <text evidence="3">The sequence shown here is derived from an EMBL/GenBank/DDBJ whole genome shotgun (WGS) entry which is preliminary data.</text>
</comment>
<feature type="signal peptide" evidence="1">
    <location>
        <begin position="1"/>
        <end position="25"/>
    </location>
</feature>
<sequence>MHKRRRIWARPAHALPLLLACTALGADALPLSGVGSWETTLQPRELDGDFRNGPDAYYDTLLDVTWLTDVTASGDLTYGQARSWLRQLTVGSVTGWRFPDGEGREMQSLFRLTLGLMDNGPMDPIDFRQANTGPFKNLEHAPEVWIMSDDPYRPWEEPDYPSYWISIYYGVGQGGADTYSKMPTWALLSGDVPVVPEPATSVLFALGAGAMALRLKLRKRSPADGKTLRWARSRSME</sequence>
<dbReference type="Proteomes" id="UP001041814">
    <property type="component" value="Unassembled WGS sequence"/>
</dbReference>
<dbReference type="NCBIfam" id="TIGR02595">
    <property type="entry name" value="PEP_CTERM"/>
    <property type="match status" value="1"/>
</dbReference>
<evidence type="ECO:0000313" key="4">
    <source>
        <dbReference type="Proteomes" id="UP001041814"/>
    </source>
</evidence>
<organism evidence="3 4">
    <name type="scientific">Rubrivivax gelatinosus</name>
    <name type="common">Rhodocyclus gelatinosus</name>
    <name type="synonym">Rhodopseudomonas gelatinosa</name>
    <dbReference type="NCBI Taxonomy" id="28068"/>
    <lineage>
        <taxon>Bacteria</taxon>
        <taxon>Pseudomonadati</taxon>
        <taxon>Pseudomonadota</taxon>
        <taxon>Betaproteobacteria</taxon>
        <taxon>Burkholderiales</taxon>
        <taxon>Sphaerotilaceae</taxon>
        <taxon>Rubrivivax</taxon>
    </lineage>
</organism>
<dbReference type="InterPro" id="IPR013424">
    <property type="entry name" value="Ice-binding_C"/>
</dbReference>
<evidence type="ECO:0000313" key="3">
    <source>
        <dbReference type="EMBL" id="MBK1715060.1"/>
    </source>
</evidence>
<dbReference type="PROSITE" id="PS51257">
    <property type="entry name" value="PROKAR_LIPOPROTEIN"/>
    <property type="match status" value="1"/>
</dbReference>
<feature type="domain" description="Ice-binding protein C-terminal" evidence="2">
    <location>
        <begin position="195"/>
        <end position="219"/>
    </location>
</feature>
<protein>
    <recommendedName>
        <fullName evidence="2">Ice-binding protein C-terminal domain-containing protein</fullName>
    </recommendedName>
</protein>
<accession>A0ABS1DZG6</accession>
<dbReference type="EMBL" id="NRRU01000094">
    <property type="protein sequence ID" value="MBK1715060.1"/>
    <property type="molecule type" value="Genomic_DNA"/>
</dbReference>
<keyword evidence="1" id="KW-0732">Signal</keyword>
<name>A0ABS1DZG6_RUBGE</name>
<gene>
    <name evidence="3" type="ORF">CKO43_20075</name>
</gene>
<reference evidence="3" key="1">
    <citation type="submission" date="2017-08" db="EMBL/GenBank/DDBJ databases">
        <authorList>
            <person name="Imhoff J.F."/>
            <person name="Rahn T."/>
            <person name="Kuenzel S."/>
            <person name="Neulinger S.C."/>
        </authorList>
    </citation>
    <scope>NUCLEOTIDE SEQUENCE</scope>
    <source>
        <strain evidence="3">IM 151</strain>
    </source>
</reference>
<dbReference type="RefSeq" id="WP_200379761.1">
    <property type="nucleotide sequence ID" value="NZ_NRRU01000094.1"/>
</dbReference>